<evidence type="ECO:0000313" key="2">
    <source>
        <dbReference type="Proteomes" id="UP001433508"/>
    </source>
</evidence>
<organism evidence="1 2">
    <name type="scientific">Lipomyces kononenkoae</name>
    <name type="common">Yeast</name>
    <dbReference type="NCBI Taxonomy" id="34357"/>
    <lineage>
        <taxon>Eukaryota</taxon>
        <taxon>Fungi</taxon>
        <taxon>Dikarya</taxon>
        <taxon>Ascomycota</taxon>
        <taxon>Saccharomycotina</taxon>
        <taxon>Lipomycetes</taxon>
        <taxon>Lipomycetales</taxon>
        <taxon>Lipomycetaceae</taxon>
        <taxon>Lipomyces</taxon>
    </lineage>
</organism>
<evidence type="ECO:0000313" key="1">
    <source>
        <dbReference type="EMBL" id="KAK9234583.1"/>
    </source>
</evidence>
<keyword evidence="2" id="KW-1185">Reference proteome</keyword>
<dbReference type="EMBL" id="MU971463">
    <property type="protein sequence ID" value="KAK9234583.1"/>
    <property type="molecule type" value="Genomic_DNA"/>
</dbReference>
<name>A0ACC3SSI5_LIPKO</name>
<protein>
    <submittedName>
        <fullName evidence="1">Uncharacterized protein</fullName>
    </submittedName>
</protein>
<reference evidence="2" key="1">
    <citation type="journal article" date="2024" name="Front. Bioeng. Biotechnol.">
        <title>Genome-scale model development and genomic sequencing of the oleaginous clade Lipomyces.</title>
        <authorList>
            <person name="Czajka J.J."/>
            <person name="Han Y."/>
            <person name="Kim J."/>
            <person name="Mondo S.J."/>
            <person name="Hofstad B.A."/>
            <person name="Robles A."/>
            <person name="Haridas S."/>
            <person name="Riley R."/>
            <person name="LaButti K."/>
            <person name="Pangilinan J."/>
            <person name="Andreopoulos W."/>
            <person name="Lipzen A."/>
            <person name="Yan J."/>
            <person name="Wang M."/>
            <person name="Ng V."/>
            <person name="Grigoriev I.V."/>
            <person name="Spatafora J.W."/>
            <person name="Magnuson J.K."/>
            <person name="Baker S.E."/>
            <person name="Pomraning K.R."/>
        </authorList>
    </citation>
    <scope>NUCLEOTIDE SEQUENCE [LARGE SCALE GENOMIC DNA]</scope>
    <source>
        <strain evidence="2">CBS 7786</strain>
    </source>
</reference>
<proteinExistence type="predicted"/>
<sequence>MDAYTKEKRKSKLDVKSIGILVGYSSASKGYRIFNLEKRTVDVARNVQFNETMLGSANNLTYENDSLLEDDDDESDSADDATPTGASQPVLIHYGTAGPPESQRVNPDTMDVDPLATVQRSSGESLSVDIPSVPANDVPASREEPMTIDATDVDANVEVSPQTGTIVPYSHGVIRSRADRSPEGSDGEESNTIVVKRTRRLPGEELIVNQTGNGEQNWRPLEPGMILQGEMAL</sequence>
<dbReference type="Proteomes" id="UP001433508">
    <property type="component" value="Unassembled WGS sequence"/>
</dbReference>
<comment type="caution">
    <text evidence="1">The sequence shown here is derived from an EMBL/GenBank/DDBJ whole genome shotgun (WGS) entry which is preliminary data.</text>
</comment>
<gene>
    <name evidence="1" type="ORF">V1525DRAFT_412636</name>
</gene>
<accession>A0ACC3SSI5</accession>